<evidence type="ECO:0000313" key="8">
    <source>
        <dbReference type="EMBL" id="KAF2881997.1"/>
    </source>
</evidence>
<name>A0A8K0FYZ9_IGNLU</name>
<sequence>MRREIVIGEVRGIWPRTEEHGGGSTSVRLGEHNVKTDEDCEGDTPGLEYCSDPPVDVEVEKVIGHERYVPDDRNSYGDIALIRLKEEVEYTAGSQICAGGKKGENVCKGDSGSSLMYRDRMADTENWVTVGVVSFGLHRCALENVPAVFTRVTEYIQWILDNIEP</sequence>
<dbReference type="InterPro" id="IPR043504">
    <property type="entry name" value="Peptidase_S1_PA_chymotrypsin"/>
</dbReference>
<feature type="domain" description="Peptidase S1" evidence="7">
    <location>
        <begin position="14"/>
        <end position="164"/>
    </location>
</feature>
<dbReference type="InterPro" id="IPR033116">
    <property type="entry name" value="TRYPSIN_SER"/>
</dbReference>
<dbReference type="GO" id="GO:0006508">
    <property type="term" value="P:proteolysis"/>
    <property type="evidence" value="ECO:0007669"/>
    <property type="project" value="InterPro"/>
</dbReference>
<dbReference type="InterPro" id="IPR051487">
    <property type="entry name" value="Ser/Thr_Proteases_Immune/Dev"/>
</dbReference>
<dbReference type="FunFam" id="2.40.10.10:FF:000054">
    <property type="entry name" value="Complement C1r subcomponent"/>
    <property type="match status" value="1"/>
</dbReference>
<keyword evidence="2" id="KW-0964">Secreted</keyword>
<dbReference type="GO" id="GO:0005576">
    <property type="term" value="C:extracellular region"/>
    <property type="evidence" value="ECO:0007669"/>
    <property type="project" value="UniProtKB-SubCell"/>
</dbReference>
<keyword evidence="4" id="KW-1015">Disulfide bond</keyword>
<dbReference type="InterPro" id="IPR001254">
    <property type="entry name" value="Trypsin_dom"/>
</dbReference>
<gene>
    <name evidence="8" type="ORF">ILUMI_24178</name>
</gene>
<dbReference type="OrthoDB" id="547031at2759"/>
<comment type="caution">
    <text evidence="8">The sequence shown here is derived from an EMBL/GenBank/DDBJ whole genome shotgun (WGS) entry which is preliminary data.</text>
</comment>
<dbReference type="AlphaFoldDB" id="A0A8K0FYZ9"/>
<evidence type="ECO:0000256" key="5">
    <source>
        <dbReference type="ARBA" id="ARBA00023180"/>
    </source>
</evidence>
<dbReference type="InterPro" id="IPR009003">
    <property type="entry name" value="Peptidase_S1_PA"/>
</dbReference>
<dbReference type="GO" id="GO:0004252">
    <property type="term" value="F:serine-type endopeptidase activity"/>
    <property type="evidence" value="ECO:0007669"/>
    <property type="project" value="InterPro"/>
</dbReference>
<keyword evidence="3" id="KW-0732">Signal</keyword>
<comment type="similarity">
    <text evidence="6">Belongs to the peptidase S1 family. CLIP subfamily.</text>
</comment>
<organism evidence="8 9">
    <name type="scientific">Ignelater luminosus</name>
    <name type="common">Cucubano</name>
    <name type="synonym">Pyrophorus luminosus</name>
    <dbReference type="NCBI Taxonomy" id="2038154"/>
    <lineage>
        <taxon>Eukaryota</taxon>
        <taxon>Metazoa</taxon>
        <taxon>Ecdysozoa</taxon>
        <taxon>Arthropoda</taxon>
        <taxon>Hexapoda</taxon>
        <taxon>Insecta</taxon>
        <taxon>Pterygota</taxon>
        <taxon>Neoptera</taxon>
        <taxon>Endopterygota</taxon>
        <taxon>Coleoptera</taxon>
        <taxon>Polyphaga</taxon>
        <taxon>Elateriformia</taxon>
        <taxon>Elateroidea</taxon>
        <taxon>Elateridae</taxon>
        <taxon>Agrypninae</taxon>
        <taxon>Pyrophorini</taxon>
        <taxon>Ignelater</taxon>
    </lineage>
</organism>
<dbReference type="PROSITE" id="PS50240">
    <property type="entry name" value="TRYPSIN_DOM"/>
    <property type="match status" value="1"/>
</dbReference>
<evidence type="ECO:0000256" key="2">
    <source>
        <dbReference type="ARBA" id="ARBA00022525"/>
    </source>
</evidence>
<comment type="subcellular location">
    <subcellularLocation>
        <location evidence="1">Secreted</location>
    </subcellularLocation>
</comment>
<dbReference type="EMBL" id="VTPC01090663">
    <property type="protein sequence ID" value="KAF2881997.1"/>
    <property type="molecule type" value="Genomic_DNA"/>
</dbReference>
<dbReference type="PROSITE" id="PS00135">
    <property type="entry name" value="TRYPSIN_SER"/>
    <property type="match status" value="1"/>
</dbReference>
<protein>
    <recommendedName>
        <fullName evidence="7">Peptidase S1 domain-containing protein</fullName>
    </recommendedName>
</protein>
<dbReference type="PANTHER" id="PTHR24256">
    <property type="entry name" value="TRYPTASE-RELATED"/>
    <property type="match status" value="1"/>
</dbReference>
<evidence type="ECO:0000256" key="6">
    <source>
        <dbReference type="ARBA" id="ARBA00024195"/>
    </source>
</evidence>
<evidence type="ECO:0000256" key="4">
    <source>
        <dbReference type="ARBA" id="ARBA00023157"/>
    </source>
</evidence>
<dbReference type="Pfam" id="PF00089">
    <property type="entry name" value="Trypsin"/>
    <property type="match status" value="1"/>
</dbReference>
<evidence type="ECO:0000256" key="1">
    <source>
        <dbReference type="ARBA" id="ARBA00004613"/>
    </source>
</evidence>
<dbReference type="Proteomes" id="UP000801492">
    <property type="component" value="Unassembled WGS sequence"/>
</dbReference>
<evidence type="ECO:0000256" key="3">
    <source>
        <dbReference type="ARBA" id="ARBA00022729"/>
    </source>
</evidence>
<accession>A0A8K0FYZ9</accession>
<proteinExistence type="inferred from homology"/>
<dbReference type="SMART" id="SM00020">
    <property type="entry name" value="Tryp_SPc"/>
    <property type="match status" value="1"/>
</dbReference>
<evidence type="ECO:0000313" key="9">
    <source>
        <dbReference type="Proteomes" id="UP000801492"/>
    </source>
</evidence>
<keyword evidence="5" id="KW-0325">Glycoprotein</keyword>
<dbReference type="SUPFAM" id="SSF50494">
    <property type="entry name" value="Trypsin-like serine proteases"/>
    <property type="match status" value="1"/>
</dbReference>
<dbReference type="Gene3D" id="2.40.10.10">
    <property type="entry name" value="Trypsin-like serine proteases"/>
    <property type="match status" value="2"/>
</dbReference>
<reference evidence="8" key="1">
    <citation type="submission" date="2019-08" db="EMBL/GenBank/DDBJ databases">
        <title>The genome of the North American firefly Photinus pyralis.</title>
        <authorList>
            <consortium name="Photinus pyralis genome working group"/>
            <person name="Fallon T.R."/>
            <person name="Sander Lower S.E."/>
            <person name="Weng J.-K."/>
        </authorList>
    </citation>
    <scope>NUCLEOTIDE SEQUENCE</scope>
    <source>
        <strain evidence="8">TRF0915ILg1</strain>
        <tissue evidence="8">Whole body</tissue>
    </source>
</reference>
<evidence type="ECO:0000259" key="7">
    <source>
        <dbReference type="PROSITE" id="PS50240"/>
    </source>
</evidence>
<keyword evidence="9" id="KW-1185">Reference proteome</keyword>